<dbReference type="AlphaFoldDB" id="A0A1L4A0C5"/>
<feature type="compositionally biased region" description="Basic and acidic residues" evidence="1">
    <location>
        <begin position="456"/>
        <end position="468"/>
    </location>
</feature>
<feature type="compositionally biased region" description="Basic and acidic residues" evidence="1">
    <location>
        <begin position="160"/>
        <end position="170"/>
    </location>
</feature>
<evidence type="ECO:0000259" key="2">
    <source>
        <dbReference type="Pfam" id="PF18821"/>
    </source>
</evidence>
<dbReference type="InterPro" id="IPR040677">
    <property type="entry name" value="LPD7"/>
</dbReference>
<feature type="region of interest" description="Disordered" evidence="1">
    <location>
        <begin position="336"/>
        <end position="381"/>
    </location>
</feature>
<dbReference type="Pfam" id="PF18821">
    <property type="entry name" value="LPD7"/>
    <property type="match status" value="1"/>
</dbReference>
<feature type="region of interest" description="Disordered" evidence="1">
    <location>
        <begin position="1"/>
        <end position="80"/>
    </location>
</feature>
<feature type="compositionally biased region" description="Low complexity" evidence="1">
    <location>
        <begin position="437"/>
        <end position="451"/>
    </location>
</feature>
<feature type="region of interest" description="Disordered" evidence="1">
    <location>
        <begin position="160"/>
        <end position="229"/>
    </location>
</feature>
<proteinExistence type="predicted"/>
<dbReference type="Proteomes" id="UP000182063">
    <property type="component" value="Plasmid pHSL1"/>
</dbReference>
<dbReference type="KEGG" id="sphj:BSL82_18060"/>
<feature type="compositionally biased region" description="Basic and acidic residues" evidence="1">
    <location>
        <begin position="18"/>
        <end position="54"/>
    </location>
</feature>
<protein>
    <recommendedName>
        <fullName evidence="2">Large polyvalent protein-associated domain-containing protein</fullName>
    </recommendedName>
</protein>
<dbReference type="RefSeq" id="WP_072598963.1">
    <property type="nucleotide sequence ID" value="NZ_CP018222.1"/>
</dbReference>
<reference evidence="3 4" key="1">
    <citation type="submission" date="2016-11" db="EMBL/GenBank/DDBJ databases">
        <title>Complete Genome Sequence of alachlor-degrading Sphingomonas sp. strain JJ-A5.</title>
        <authorList>
            <person name="Lee H."/>
            <person name="Ka J.-O."/>
        </authorList>
    </citation>
    <scope>NUCLEOTIDE SEQUENCE [LARGE SCALE GENOMIC DNA]</scope>
    <source>
        <strain evidence="3 4">JJ-A5</strain>
        <plasmid evidence="4">phsl1</plasmid>
    </source>
</reference>
<evidence type="ECO:0000313" key="4">
    <source>
        <dbReference type="Proteomes" id="UP000182063"/>
    </source>
</evidence>
<organism evidence="3 4">
    <name type="scientific">Tardibacter chloracetimidivorans</name>
    <dbReference type="NCBI Taxonomy" id="1921510"/>
    <lineage>
        <taxon>Bacteria</taxon>
        <taxon>Pseudomonadati</taxon>
        <taxon>Pseudomonadota</taxon>
        <taxon>Alphaproteobacteria</taxon>
        <taxon>Sphingomonadales</taxon>
        <taxon>Sphingomonadaceae</taxon>
        <taxon>Tardibacter</taxon>
    </lineage>
</organism>
<feature type="compositionally biased region" description="Basic and acidic residues" evidence="1">
    <location>
        <begin position="196"/>
        <end position="208"/>
    </location>
</feature>
<feature type="domain" description="Large polyvalent protein-associated" evidence="2">
    <location>
        <begin position="76"/>
        <end position="163"/>
    </location>
</feature>
<evidence type="ECO:0000256" key="1">
    <source>
        <dbReference type="SAM" id="MobiDB-lite"/>
    </source>
</evidence>
<feature type="region of interest" description="Disordered" evidence="1">
    <location>
        <begin position="415"/>
        <end position="468"/>
    </location>
</feature>
<feature type="compositionally biased region" description="Basic and acidic residues" evidence="1">
    <location>
        <begin position="359"/>
        <end position="377"/>
    </location>
</feature>
<evidence type="ECO:0000313" key="3">
    <source>
        <dbReference type="EMBL" id="API61341.1"/>
    </source>
</evidence>
<keyword evidence="3" id="KW-0614">Plasmid</keyword>
<gene>
    <name evidence="3" type="ORF">BSL82_18060</name>
</gene>
<keyword evidence="4" id="KW-1185">Reference proteome</keyword>
<geneLocation type="plasmid" evidence="4">
    <name>phsl1</name>
</geneLocation>
<accession>A0A1L4A0C5</accession>
<dbReference type="OrthoDB" id="7873036at2"/>
<feature type="compositionally biased region" description="Basic and acidic residues" evidence="1">
    <location>
        <begin position="336"/>
        <end position="352"/>
    </location>
</feature>
<feature type="compositionally biased region" description="Basic and acidic residues" evidence="1">
    <location>
        <begin position="415"/>
        <end position="436"/>
    </location>
</feature>
<sequence length="468" mass="52879">MSEQQNGGRNSIWADLTRVFRRDPDNQRSQQEEKADRAATDIELRNGAERKRDPSFNAGDMPEAVQRRYYTQPSRWTGDPAYFSTPTADKPAFQDRGNRLVTDNDSREVAKDLVTVAEHRGWDRVQVAGSETFRRAVWFEAAERGIAVRGYKPTDRDLQELDRIRNDKARNSIAPVPQRHQAREAPAEPTQGADSAPDREARPRDRAQPQDLPASSPTRSLPTPVDGYRRPTAEALDRAISVTMLRAGLDPTEARAANRAYASADWAWTYADDSNSRTRGAQSVDRAMTAMDSFAGKSRAHAEIASAIADNHYYDMALVGRWYVERGDRDPRLVRDLTDQKRLHAPDSDRKPGTSPWNSEERERANGVADRTRRNERAAQSQLRAMDIVVRRALEASPETADRVMRIAREQIADQLGEGRDIKPARVRGGPEREAEQPAARRTAASRQRSPAPAPQREHRPPERQRNR</sequence>
<name>A0A1L4A0C5_9SPHN</name>
<dbReference type="EMBL" id="CP018222">
    <property type="protein sequence ID" value="API61341.1"/>
    <property type="molecule type" value="Genomic_DNA"/>
</dbReference>